<dbReference type="Proteomes" id="UP000321464">
    <property type="component" value="Unassembled WGS sequence"/>
</dbReference>
<dbReference type="InterPro" id="IPR003746">
    <property type="entry name" value="DUF167"/>
</dbReference>
<dbReference type="HAMAP" id="MF_00634">
    <property type="entry name" value="UPF0235"/>
    <property type="match status" value="1"/>
</dbReference>
<dbReference type="PANTHER" id="PTHR13420">
    <property type="entry name" value="UPF0235 PROTEIN C15ORF40"/>
    <property type="match status" value="1"/>
</dbReference>
<protein>
    <recommendedName>
        <fullName evidence="2">UPF0235 protein NSE01_20130</fullName>
    </recommendedName>
</protein>
<sequence>MQGHIAPRWQIMARPKPDFPAAEKLLALADADGRLCVRVTPGARSQGVEIESGRVLVKVRTKPEDGKATAAVVDLLGQALGIPASRIALLRGATSREKMFRILPEA</sequence>
<name>A0A512AKH9_9SPHN</name>
<comment type="caution">
    <text evidence="3">The sequence shown here is derived from an EMBL/GenBank/DDBJ whole genome shotgun (WGS) entry which is preliminary data.</text>
</comment>
<gene>
    <name evidence="3" type="ORF">NSE01_20130</name>
</gene>
<evidence type="ECO:0000313" key="3">
    <source>
        <dbReference type="EMBL" id="GEO00181.1"/>
    </source>
</evidence>
<dbReference type="AlphaFoldDB" id="A0A512AKH9"/>
<accession>A0A512AKH9</accession>
<dbReference type="NCBIfam" id="TIGR00251">
    <property type="entry name" value="DUF167 family protein"/>
    <property type="match status" value="1"/>
</dbReference>
<dbReference type="PANTHER" id="PTHR13420:SF7">
    <property type="entry name" value="UPF0235 PROTEIN C15ORF40"/>
    <property type="match status" value="1"/>
</dbReference>
<proteinExistence type="inferred from homology"/>
<dbReference type="SMART" id="SM01152">
    <property type="entry name" value="DUF167"/>
    <property type="match status" value="1"/>
</dbReference>
<dbReference type="GO" id="GO:0005737">
    <property type="term" value="C:cytoplasm"/>
    <property type="evidence" value="ECO:0007669"/>
    <property type="project" value="TreeGrafter"/>
</dbReference>
<reference evidence="3 4" key="1">
    <citation type="submission" date="2019-07" db="EMBL/GenBank/DDBJ databases">
        <title>Whole genome shotgun sequence of Novosphingobium sediminis NBRC 106119.</title>
        <authorList>
            <person name="Hosoyama A."/>
            <person name="Uohara A."/>
            <person name="Ohji S."/>
            <person name="Ichikawa N."/>
        </authorList>
    </citation>
    <scope>NUCLEOTIDE SEQUENCE [LARGE SCALE GENOMIC DNA]</scope>
    <source>
        <strain evidence="3 4">NBRC 106119</strain>
    </source>
</reference>
<dbReference type="SUPFAM" id="SSF69786">
    <property type="entry name" value="YggU-like"/>
    <property type="match status" value="1"/>
</dbReference>
<evidence type="ECO:0000256" key="1">
    <source>
        <dbReference type="ARBA" id="ARBA00010364"/>
    </source>
</evidence>
<evidence type="ECO:0000313" key="4">
    <source>
        <dbReference type="Proteomes" id="UP000321464"/>
    </source>
</evidence>
<dbReference type="Pfam" id="PF02594">
    <property type="entry name" value="DUF167"/>
    <property type="match status" value="1"/>
</dbReference>
<dbReference type="EMBL" id="BJYR01000013">
    <property type="protein sequence ID" value="GEO00181.1"/>
    <property type="molecule type" value="Genomic_DNA"/>
</dbReference>
<dbReference type="InterPro" id="IPR036591">
    <property type="entry name" value="YggU-like_sf"/>
</dbReference>
<dbReference type="Gene3D" id="3.30.1200.10">
    <property type="entry name" value="YggU-like"/>
    <property type="match status" value="1"/>
</dbReference>
<organism evidence="3 4">
    <name type="scientific">Novosphingobium sediminis</name>
    <dbReference type="NCBI Taxonomy" id="707214"/>
    <lineage>
        <taxon>Bacteria</taxon>
        <taxon>Pseudomonadati</taxon>
        <taxon>Pseudomonadota</taxon>
        <taxon>Alphaproteobacteria</taxon>
        <taxon>Sphingomonadales</taxon>
        <taxon>Sphingomonadaceae</taxon>
        <taxon>Novosphingobium</taxon>
    </lineage>
</organism>
<evidence type="ECO:0000256" key="2">
    <source>
        <dbReference type="HAMAP-Rule" id="MF_00634"/>
    </source>
</evidence>
<keyword evidence="4" id="KW-1185">Reference proteome</keyword>
<comment type="similarity">
    <text evidence="1 2">Belongs to the UPF0235 family.</text>
</comment>